<dbReference type="GO" id="GO:0045039">
    <property type="term" value="P:protein insertion into mitochondrial inner membrane"/>
    <property type="evidence" value="ECO:0007669"/>
    <property type="project" value="TreeGrafter"/>
</dbReference>
<keyword evidence="7 11" id="KW-0811">Translocation</keyword>
<gene>
    <name evidence="13" type="ORF">WICPIJ_006512</name>
</gene>
<keyword evidence="3" id="KW-0479">Metal-binding</keyword>
<keyword evidence="14" id="KW-1185">Reference proteome</keyword>
<evidence type="ECO:0000256" key="5">
    <source>
        <dbReference type="ARBA" id="ARBA00022833"/>
    </source>
</evidence>
<evidence type="ECO:0000256" key="4">
    <source>
        <dbReference type="ARBA" id="ARBA00022792"/>
    </source>
</evidence>
<reference evidence="13" key="1">
    <citation type="journal article" date="2021" name="Open Biol.">
        <title>Shared evolutionary footprints suggest mitochondrial oxidative damage underlies multiple complex I losses in fungi.</title>
        <authorList>
            <person name="Schikora-Tamarit M.A."/>
            <person name="Marcet-Houben M."/>
            <person name="Nosek J."/>
            <person name="Gabaldon T."/>
        </authorList>
    </citation>
    <scope>NUCLEOTIDE SEQUENCE</scope>
    <source>
        <strain evidence="13">CBS2887</strain>
    </source>
</reference>
<dbReference type="PANTHER" id="PTHR11038:SF18">
    <property type="entry name" value="MITOCHONDRIAL IMPORT INNER MEMBRANE TRANSLOCASE SUBUNIT TIM12"/>
    <property type="match status" value="1"/>
</dbReference>
<keyword evidence="5" id="KW-0862">Zinc</keyword>
<evidence type="ECO:0000256" key="3">
    <source>
        <dbReference type="ARBA" id="ARBA00022723"/>
    </source>
</evidence>
<keyword evidence="10 11" id="KW-1015">Disulfide bond</keyword>
<keyword evidence="8 11" id="KW-0496">Mitochondrion</keyword>
<dbReference type="Proteomes" id="UP000774326">
    <property type="component" value="Unassembled WGS sequence"/>
</dbReference>
<comment type="subunit">
    <text evidence="11">Heterohexamer.</text>
</comment>
<comment type="function">
    <text evidence="11">Mitochondrial intermembrane chaperone that participates in the import and insertion of some multi-pass transmembrane proteins into the mitochondrial inner membrane. Also required for the transfer of beta-barrel precursors from the TOM complex to the sorting and assembly machinery (SAM complex) of the outer membrane. Acts as a chaperone-like protein that protects the hydrophobic precursors from aggregation and guide them through the mitochondrial intermembrane space.</text>
</comment>
<evidence type="ECO:0000256" key="11">
    <source>
        <dbReference type="RuleBase" id="RU367043"/>
    </source>
</evidence>
<evidence type="ECO:0000256" key="6">
    <source>
        <dbReference type="ARBA" id="ARBA00022927"/>
    </source>
</evidence>
<keyword evidence="2 11" id="KW-0813">Transport</keyword>
<evidence type="ECO:0000256" key="1">
    <source>
        <dbReference type="ARBA" id="ARBA00006720"/>
    </source>
</evidence>
<dbReference type="EMBL" id="JAEUBG010003665">
    <property type="protein sequence ID" value="KAH3682521.1"/>
    <property type="molecule type" value="Genomic_DNA"/>
</dbReference>
<accession>A0A9P8TLB7</accession>
<keyword evidence="6 11" id="KW-0653">Protein transport</keyword>
<dbReference type="Gene3D" id="1.10.287.810">
    <property type="entry name" value="Mitochondrial import inner membrane translocase subunit tim13 like domains"/>
    <property type="match status" value="1"/>
</dbReference>
<protein>
    <recommendedName>
        <fullName evidence="11">Mitochondrial import inner membrane translocase subunit</fullName>
    </recommendedName>
</protein>
<proteinExistence type="inferred from homology"/>
<evidence type="ECO:0000313" key="13">
    <source>
        <dbReference type="EMBL" id="KAH3682521.1"/>
    </source>
</evidence>
<evidence type="ECO:0000259" key="12">
    <source>
        <dbReference type="Pfam" id="PF02953"/>
    </source>
</evidence>
<sequence>MSFLLSQNLLNQEVDEEKIKLAEIQFEGMKTTFNTMMKICRTKCIPEEYGEADLTKGEMVCIDRCVGKYYKANVQIGQLAQSLGMDPMKLPSYQQWFKLQREMERNSKK</sequence>
<evidence type="ECO:0000313" key="14">
    <source>
        <dbReference type="Proteomes" id="UP000774326"/>
    </source>
</evidence>
<evidence type="ECO:0000256" key="10">
    <source>
        <dbReference type="ARBA" id="ARBA00023157"/>
    </source>
</evidence>
<dbReference type="AlphaFoldDB" id="A0A9P8TLB7"/>
<keyword evidence="9" id="KW-0472">Membrane</keyword>
<dbReference type="GO" id="GO:0005743">
    <property type="term" value="C:mitochondrial inner membrane"/>
    <property type="evidence" value="ECO:0007669"/>
    <property type="project" value="UniProtKB-SubCell"/>
</dbReference>
<keyword evidence="11" id="KW-0143">Chaperone</keyword>
<evidence type="ECO:0000256" key="2">
    <source>
        <dbReference type="ARBA" id="ARBA00022448"/>
    </source>
</evidence>
<evidence type="ECO:0000256" key="8">
    <source>
        <dbReference type="ARBA" id="ARBA00023128"/>
    </source>
</evidence>
<reference evidence="13" key="2">
    <citation type="submission" date="2021-01" db="EMBL/GenBank/DDBJ databases">
        <authorList>
            <person name="Schikora-Tamarit M.A."/>
        </authorList>
    </citation>
    <scope>NUCLEOTIDE SEQUENCE</scope>
    <source>
        <strain evidence="13">CBS2887</strain>
    </source>
</reference>
<keyword evidence="4 11" id="KW-0999">Mitochondrion inner membrane</keyword>
<dbReference type="Pfam" id="PF02953">
    <property type="entry name" value="zf-Tim10_DDP"/>
    <property type="match status" value="1"/>
</dbReference>
<dbReference type="OrthoDB" id="274922at2759"/>
<name>A0A9P8TLB7_WICPI</name>
<dbReference type="InterPro" id="IPR035427">
    <property type="entry name" value="Tim10-like_dom_sf"/>
</dbReference>
<organism evidence="13 14">
    <name type="scientific">Wickerhamomyces pijperi</name>
    <name type="common">Yeast</name>
    <name type="synonym">Pichia pijperi</name>
    <dbReference type="NCBI Taxonomy" id="599730"/>
    <lineage>
        <taxon>Eukaryota</taxon>
        <taxon>Fungi</taxon>
        <taxon>Dikarya</taxon>
        <taxon>Ascomycota</taxon>
        <taxon>Saccharomycotina</taxon>
        <taxon>Saccharomycetes</taxon>
        <taxon>Phaffomycetales</taxon>
        <taxon>Wickerhamomycetaceae</taxon>
        <taxon>Wickerhamomyces</taxon>
    </lineage>
</organism>
<comment type="caution">
    <text evidence="13">The sequence shown here is derived from an EMBL/GenBank/DDBJ whole genome shotgun (WGS) entry which is preliminary data.</text>
</comment>
<dbReference type="GO" id="GO:0046872">
    <property type="term" value="F:metal ion binding"/>
    <property type="evidence" value="ECO:0007669"/>
    <property type="project" value="UniProtKB-KW"/>
</dbReference>
<comment type="domain">
    <text evidence="11">The twin CX3C motif contains 4 conserved Cys residues that form 2 disulfide bonds in the mitochondrial intermembrane space.</text>
</comment>
<dbReference type="GO" id="GO:0015031">
    <property type="term" value="P:protein transport"/>
    <property type="evidence" value="ECO:0007669"/>
    <property type="project" value="UniProtKB-KW"/>
</dbReference>
<feature type="domain" description="Tim10-like" evidence="12">
    <location>
        <begin position="20"/>
        <end position="80"/>
    </location>
</feature>
<comment type="subcellular location">
    <subcellularLocation>
        <location evidence="11">Mitochondrion inner membrane</location>
        <topology evidence="11">Peripheral membrane protein</topology>
        <orientation evidence="11">Intermembrane side</orientation>
    </subcellularLocation>
</comment>
<dbReference type="InterPro" id="IPR004217">
    <property type="entry name" value="Tim10-like"/>
</dbReference>
<comment type="similarity">
    <text evidence="1 11">Belongs to the small Tim family.</text>
</comment>
<evidence type="ECO:0000256" key="7">
    <source>
        <dbReference type="ARBA" id="ARBA00023010"/>
    </source>
</evidence>
<dbReference type="SUPFAM" id="SSF144122">
    <property type="entry name" value="Tim10-like"/>
    <property type="match status" value="1"/>
</dbReference>
<evidence type="ECO:0000256" key="9">
    <source>
        <dbReference type="ARBA" id="ARBA00023136"/>
    </source>
</evidence>
<dbReference type="PANTHER" id="PTHR11038">
    <property type="entry name" value="MITOCHONDRIAL IMPORT INNER MEMBRANE TRANSLOCASE SUBUNIT TIM10"/>
    <property type="match status" value="1"/>
</dbReference>